<dbReference type="RefSeq" id="WP_015821193.1">
    <property type="nucleotide sequence ID" value="NC_012988.1"/>
</dbReference>
<gene>
    <name evidence="1" type="ORF">METD_I0796</name>
</gene>
<accession>C7CBR1</accession>
<sequence>MATVSNGAATSVSNTPQAKDDYVTTAEDVGTKINVLANDSGGAAKSLYSISQGDPLAVAKTATSSLGATIYITSDGQVYYDPASATRIQALAHGETAVDTFVYEERLGNGTISTATVYVTVKGTNDGPILAADTATHAMAEIAGATSGSGTETASTTLTFTDRDLSDTHSELWCSECHLDGRSPHPGRYGSCPGKCADAHQNGFDR</sequence>
<reference evidence="2" key="1">
    <citation type="journal article" date="2009" name="PLoS ONE">
        <title>Methylobacterium genome sequences: a reference blueprint to investigate microbial metabolism of C1 compounds from natural and industrial sources.</title>
        <authorList>
            <person name="Vuilleumier S."/>
            <person name="Chistoserdova L."/>
            <person name="Lee M.-C."/>
            <person name="Bringel F."/>
            <person name="Lajus A."/>
            <person name="Zhou Y."/>
            <person name="Gourion B."/>
            <person name="Barbe V."/>
            <person name="Chang J."/>
            <person name="Cruveiller S."/>
            <person name="Dossat C."/>
            <person name="Gillett W."/>
            <person name="Gruffaz C."/>
            <person name="Haugen E."/>
            <person name="Hourcade E."/>
            <person name="Levy R."/>
            <person name="Mangenot S."/>
            <person name="Muller E."/>
            <person name="Nadalig T."/>
            <person name="Pagni M."/>
            <person name="Penny C."/>
            <person name="Peyraud R."/>
            <person name="Robinson D.G."/>
            <person name="Roche D."/>
            <person name="Rouy Z."/>
            <person name="Saenampechek C."/>
            <person name="Salvignol G."/>
            <person name="Vallenet D."/>
            <person name="Wu Z."/>
            <person name="Marx C.J."/>
            <person name="Vorholt J.A."/>
            <person name="Olson M.V."/>
            <person name="Kaul R."/>
            <person name="Weissenbach J."/>
            <person name="Medigue C."/>
            <person name="Lidstrom M.E."/>
        </authorList>
    </citation>
    <scope>NUCLEOTIDE SEQUENCE [LARGE SCALE GENOMIC DNA]</scope>
    <source>
        <strain evidence="2">DSM 6343 / CIP 106787 / DM4</strain>
    </source>
</reference>
<dbReference type="Pfam" id="PF17963">
    <property type="entry name" value="Big_9"/>
    <property type="match status" value="1"/>
</dbReference>
<dbReference type="Proteomes" id="UP000008070">
    <property type="component" value="Chromosome"/>
</dbReference>
<dbReference type="NCBIfam" id="TIGR01965">
    <property type="entry name" value="VCBS_repeat"/>
    <property type="match status" value="1"/>
</dbReference>
<protein>
    <submittedName>
        <fullName evidence="1">Uncharacterized protein</fullName>
    </submittedName>
</protein>
<dbReference type="GeneID" id="72988084"/>
<evidence type="ECO:0000313" key="1">
    <source>
        <dbReference type="EMBL" id="CAX22432.1"/>
    </source>
</evidence>
<dbReference type="AlphaFoldDB" id="C7CBR1"/>
<proteinExistence type="predicted"/>
<evidence type="ECO:0000313" key="2">
    <source>
        <dbReference type="Proteomes" id="UP000008070"/>
    </source>
</evidence>
<organism evidence="1 2">
    <name type="scientific">Methylorubrum extorquens (strain DSM 6343 / CIP 106787 / DM4)</name>
    <name type="common">Methylobacterium extorquens</name>
    <dbReference type="NCBI Taxonomy" id="661410"/>
    <lineage>
        <taxon>Bacteria</taxon>
        <taxon>Pseudomonadati</taxon>
        <taxon>Pseudomonadota</taxon>
        <taxon>Alphaproteobacteria</taxon>
        <taxon>Hyphomicrobiales</taxon>
        <taxon>Methylobacteriaceae</taxon>
        <taxon>Methylorubrum</taxon>
    </lineage>
</organism>
<name>C7CBR1_METED</name>
<dbReference type="EMBL" id="FP103042">
    <property type="protein sequence ID" value="CAX22432.1"/>
    <property type="molecule type" value="Genomic_DNA"/>
</dbReference>
<dbReference type="KEGG" id="mdi:METDI0796"/>
<dbReference type="HOGENOM" id="CLU_1330647_0_0_5"/>
<dbReference type="InterPro" id="IPR010221">
    <property type="entry name" value="VCBS_dom"/>
</dbReference>